<dbReference type="EMBL" id="JANRMS010001147">
    <property type="protein sequence ID" value="KAJ3530644.1"/>
    <property type="molecule type" value="Genomic_DNA"/>
</dbReference>
<evidence type="ECO:0000313" key="1">
    <source>
        <dbReference type="EMBL" id="KAJ3530644.1"/>
    </source>
</evidence>
<gene>
    <name evidence="1" type="ORF">NM208_g9232</name>
</gene>
<reference evidence="1" key="1">
    <citation type="submission" date="2022-08" db="EMBL/GenBank/DDBJ databases">
        <title>Genome Sequence of Fusarium decemcellulare.</title>
        <authorList>
            <person name="Buettner E."/>
        </authorList>
    </citation>
    <scope>NUCLEOTIDE SEQUENCE</scope>
    <source>
        <strain evidence="1">Babe19</strain>
    </source>
</reference>
<dbReference type="Proteomes" id="UP001148629">
    <property type="component" value="Unassembled WGS sequence"/>
</dbReference>
<sequence>MGNCDSKAVPELSISQDVAHIGIPQTLLMTYLDSLSKVAIQISIPGSPPSYTLCLPEGWTGYSTLHPGPNYKVPPMVYAAKKSRVFSISLPEVPSFNLPATHQSMKYATASDGLRYSFSMVVGQESNQDAENFEWRRSSGPNVGSLKQICEKLSSSGWVLLRMGSANHGITHQQMPYNHGSQQSTPGFSKDGKEIVAVWADPSLSLSTAGGFQFRGSGATPELGYHWALMALMSGLCIWQHQTARAIGYAEDIGDALSGI</sequence>
<evidence type="ECO:0000313" key="2">
    <source>
        <dbReference type="Proteomes" id="UP001148629"/>
    </source>
</evidence>
<organism evidence="1 2">
    <name type="scientific">Fusarium decemcellulare</name>
    <dbReference type="NCBI Taxonomy" id="57161"/>
    <lineage>
        <taxon>Eukaryota</taxon>
        <taxon>Fungi</taxon>
        <taxon>Dikarya</taxon>
        <taxon>Ascomycota</taxon>
        <taxon>Pezizomycotina</taxon>
        <taxon>Sordariomycetes</taxon>
        <taxon>Hypocreomycetidae</taxon>
        <taxon>Hypocreales</taxon>
        <taxon>Nectriaceae</taxon>
        <taxon>Fusarium</taxon>
        <taxon>Fusarium decemcellulare species complex</taxon>
    </lineage>
</organism>
<proteinExistence type="predicted"/>
<keyword evidence="2" id="KW-1185">Reference proteome</keyword>
<protein>
    <submittedName>
        <fullName evidence="1">Uncharacterized protein</fullName>
    </submittedName>
</protein>
<accession>A0ACC1S2K9</accession>
<name>A0ACC1S2K9_9HYPO</name>
<comment type="caution">
    <text evidence="1">The sequence shown here is derived from an EMBL/GenBank/DDBJ whole genome shotgun (WGS) entry which is preliminary data.</text>
</comment>